<dbReference type="EMBL" id="CM010721">
    <property type="protein sequence ID" value="RZC70379.1"/>
    <property type="molecule type" value="Genomic_DNA"/>
</dbReference>
<name>A0A4Y7KEI4_PAPSO</name>
<keyword evidence="2" id="KW-1185">Reference proteome</keyword>
<sequence>MKRFGFEMYFLLQNIKFLSQFTPSRTWVVSAYIWYGYNEVFIIGYNWSGWMYTGYFFSSW</sequence>
<evidence type="ECO:0000313" key="1">
    <source>
        <dbReference type="EMBL" id="RZC70379.1"/>
    </source>
</evidence>
<organism evidence="1 2">
    <name type="scientific">Papaver somniferum</name>
    <name type="common">Opium poppy</name>
    <dbReference type="NCBI Taxonomy" id="3469"/>
    <lineage>
        <taxon>Eukaryota</taxon>
        <taxon>Viridiplantae</taxon>
        <taxon>Streptophyta</taxon>
        <taxon>Embryophyta</taxon>
        <taxon>Tracheophyta</taxon>
        <taxon>Spermatophyta</taxon>
        <taxon>Magnoliopsida</taxon>
        <taxon>Ranunculales</taxon>
        <taxon>Papaveraceae</taxon>
        <taxon>Papaveroideae</taxon>
        <taxon>Papaver</taxon>
    </lineage>
</organism>
<proteinExistence type="predicted"/>
<reference evidence="1 2" key="1">
    <citation type="journal article" date="2018" name="Science">
        <title>The opium poppy genome and morphinan production.</title>
        <authorList>
            <person name="Guo L."/>
            <person name="Winzer T."/>
            <person name="Yang X."/>
            <person name="Li Y."/>
            <person name="Ning Z."/>
            <person name="He Z."/>
            <person name="Teodor R."/>
            <person name="Lu Y."/>
            <person name="Bowser T.A."/>
            <person name="Graham I.A."/>
            <person name="Ye K."/>
        </authorList>
    </citation>
    <scope>NUCLEOTIDE SEQUENCE [LARGE SCALE GENOMIC DNA]</scope>
    <source>
        <strain evidence="2">cv. HN1</strain>
        <tissue evidence="1">Leaves</tissue>
    </source>
</reference>
<gene>
    <name evidence="1" type="ORF">C5167_033506</name>
</gene>
<protein>
    <submittedName>
        <fullName evidence="1">Uncharacterized protein</fullName>
    </submittedName>
</protein>
<dbReference type="AlphaFoldDB" id="A0A4Y7KEI4"/>
<accession>A0A4Y7KEI4</accession>
<dbReference type="Proteomes" id="UP000316621">
    <property type="component" value="Chromosome 7"/>
</dbReference>
<evidence type="ECO:0000313" key="2">
    <source>
        <dbReference type="Proteomes" id="UP000316621"/>
    </source>
</evidence>
<dbReference type="Gramene" id="RZC70379">
    <property type="protein sequence ID" value="RZC70379"/>
    <property type="gene ID" value="C5167_033506"/>
</dbReference>